<protein>
    <submittedName>
        <fullName evidence="2">Uncharacterized protein</fullName>
    </submittedName>
</protein>
<proteinExistence type="predicted"/>
<sequence length="86" mass="10147">MERYDKEFTGQTKNKTWEHDKSNRSHQDNRERPIRKEMIVEEIITRRVTNICRGNIRAVIDLRVTTDNIAMRGTEIDLCLSHPPAP</sequence>
<evidence type="ECO:0000313" key="3">
    <source>
        <dbReference type="Proteomes" id="UP000230069"/>
    </source>
</evidence>
<feature type="region of interest" description="Disordered" evidence="1">
    <location>
        <begin position="1"/>
        <end position="33"/>
    </location>
</feature>
<evidence type="ECO:0000256" key="1">
    <source>
        <dbReference type="SAM" id="MobiDB-lite"/>
    </source>
</evidence>
<reference evidence="2 3" key="1">
    <citation type="submission" date="2017-09" db="EMBL/GenBank/DDBJ databases">
        <title>WGS assembly of Aquilegia coerulea Goldsmith.</title>
        <authorList>
            <person name="Hodges S."/>
            <person name="Kramer E."/>
            <person name="Nordborg M."/>
            <person name="Tomkins J."/>
            <person name="Borevitz J."/>
            <person name="Derieg N."/>
            <person name="Yan J."/>
            <person name="Mihaltcheva S."/>
            <person name="Hayes R.D."/>
            <person name="Rokhsar D."/>
        </authorList>
    </citation>
    <scope>NUCLEOTIDE SEQUENCE [LARGE SCALE GENOMIC DNA]</scope>
    <source>
        <strain evidence="3">cv. Goldsmith</strain>
    </source>
</reference>
<keyword evidence="3" id="KW-1185">Reference proteome</keyword>
<dbReference type="Proteomes" id="UP000230069">
    <property type="component" value="Unassembled WGS sequence"/>
</dbReference>
<dbReference type="InParanoid" id="A0A2G5CE48"/>
<dbReference type="EMBL" id="KZ305079">
    <property type="protein sequence ID" value="PIA29117.1"/>
    <property type="molecule type" value="Genomic_DNA"/>
</dbReference>
<dbReference type="AlphaFoldDB" id="A0A2G5CE48"/>
<accession>A0A2G5CE48</accession>
<evidence type="ECO:0000313" key="2">
    <source>
        <dbReference type="EMBL" id="PIA29117.1"/>
    </source>
</evidence>
<gene>
    <name evidence="2" type="ORF">AQUCO_06200011v1</name>
</gene>
<organism evidence="2 3">
    <name type="scientific">Aquilegia coerulea</name>
    <name type="common">Rocky mountain columbine</name>
    <dbReference type="NCBI Taxonomy" id="218851"/>
    <lineage>
        <taxon>Eukaryota</taxon>
        <taxon>Viridiplantae</taxon>
        <taxon>Streptophyta</taxon>
        <taxon>Embryophyta</taxon>
        <taxon>Tracheophyta</taxon>
        <taxon>Spermatophyta</taxon>
        <taxon>Magnoliopsida</taxon>
        <taxon>Ranunculales</taxon>
        <taxon>Ranunculaceae</taxon>
        <taxon>Thalictroideae</taxon>
        <taxon>Aquilegia</taxon>
    </lineage>
</organism>
<name>A0A2G5CE48_AQUCA</name>
<feature type="compositionally biased region" description="Basic and acidic residues" evidence="1">
    <location>
        <begin position="15"/>
        <end position="33"/>
    </location>
</feature>